<comment type="caution">
    <text evidence="4">The sequence shown here is derived from an EMBL/GenBank/DDBJ whole genome shotgun (WGS) entry which is preliminary data.</text>
</comment>
<dbReference type="EMBL" id="JARJLG010000205">
    <property type="protein sequence ID" value="KAJ7728446.1"/>
    <property type="molecule type" value="Genomic_DNA"/>
</dbReference>
<accession>A0AAD7HW27</accession>
<dbReference type="InterPro" id="IPR040521">
    <property type="entry name" value="KDZ"/>
</dbReference>
<feature type="region of interest" description="Disordered" evidence="1">
    <location>
        <begin position="83"/>
        <end position="102"/>
    </location>
</feature>
<dbReference type="Proteomes" id="UP001215280">
    <property type="component" value="Unassembled WGS sequence"/>
</dbReference>
<dbReference type="InterPro" id="IPR041457">
    <property type="entry name" value="CxC2_KDZ-assoc"/>
</dbReference>
<feature type="domain" description="CxC2-like cysteine cluster KDZ transposase-associated" evidence="3">
    <location>
        <begin position="117"/>
        <end position="224"/>
    </location>
</feature>
<reference evidence="4" key="1">
    <citation type="submission" date="2023-03" db="EMBL/GenBank/DDBJ databases">
        <title>Massive genome expansion in bonnet fungi (Mycena s.s.) driven by repeated elements and novel gene families across ecological guilds.</title>
        <authorList>
            <consortium name="Lawrence Berkeley National Laboratory"/>
            <person name="Harder C.B."/>
            <person name="Miyauchi S."/>
            <person name="Viragh M."/>
            <person name="Kuo A."/>
            <person name="Thoen E."/>
            <person name="Andreopoulos B."/>
            <person name="Lu D."/>
            <person name="Skrede I."/>
            <person name="Drula E."/>
            <person name="Henrissat B."/>
            <person name="Morin E."/>
            <person name="Kohler A."/>
            <person name="Barry K."/>
            <person name="LaButti K."/>
            <person name="Morin E."/>
            <person name="Salamov A."/>
            <person name="Lipzen A."/>
            <person name="Mereny Z."/>
            <person name="Hegedus B."/>
            <person name="Baldrian P."/>
            <person name="Stursova M."/>
            <person name="Weitz H."/>
            <person name="Taylor A."/>
            <person name="Grigoriev I.V."/>
            <person name="Nagy L.G."/>
            <person name="Martin F."/>
            <person name="Kauserud H."/>
        </authorList>
    </citation>
    <scope>NUCLEOTIDE SEQUENCE</scope>
    <source>
        <strain evidence="4">CBHHK188m</strain>
    </source>
</reference>
<dbReference type="PANTHER" id="PTHR33104">
    <property type="entry name" value="SI:DKEY-29D5.2"/>
    <property type="match status" value="1"/>
</dbReference>
<evidence type="ECO:0000259" key="3">
    <source>
        <dbReference type="Pfam" id="PF18803"/>
    </source>
</evidence>
<evidence type="ECO:0000313" key="4">
    <source>
        <dbReference type="EMBL" id="KAJ7728446.1"/>
    </source>
</evidence>
<gene>
    <name evidence="4" type="ORF">DFH07DRAFT_969878</name>
</gene>
<sequence length="992" mass="112486">MNQERNRGGRPRKDAVADTHLIADWGVGAEADTMVSSDRGVCFSGNSRKDVLLNVSHKKRRLDPDQLEDPLASWIPVPDAGLEFTPDEDPPEPQMGEKRKRYENSEWTGSFWEWTTLKDLGFVYQVGHGGGPCVFPDPKKRTLTVLEHPYIHQLHFRYCNCSKSDHADPIQQLLRNGWYPATVVDPGTCTTFTTLETFRLQNVVGNMNPHDFITAMERQTNTVGVTGINRPPTHYKEFMWMSRQWAWLVRMKRAGRIHDPAGVDAMASGEAAVKCWTCPYEGRNLPPEWRDVDLHYQFLYMLILALDANFKLKNCIRTNAHFDPSLGPGYEYFLEPNGYREHLRNYVPEKDVSSCIVFAALLQKDSRATAGLRVTGVGGCVCARHECVRPNGIGDLQKGERYANMDYIALCALAGFCLLWLTLSYDIACQWKMRLPQRMEKMPEHLRLPLKDIKWQCALPVWHAGSHEGDCQNENSLSVKPGVGMSDGEGVEQTWAVLNPASYHTKDMNTGNREDTLNDKIDSHNYSKNLGQGHALQQKLIIAIAERARQVAAFKEVNATVEKDLRKEWLKQITDWLADSTKPNPYILDKSDVPSEAQVRLALKKEEEEEVRAGRTPLHGTSATAFIMAGIQLEDSQSTDTVSWRWLRAWLWWHPDKENKIQDRRTTLLAKLAKFHALQAIFMPGVARMLAEEEEACDGDLPPLKPEHIKLWMPHEVAKEERAASCVRGLTGIEARLWVSQCLNSLVLLRSRLHAKRHFISFSNANLDGQVMKTKSQTLVGQLGDQVASSAERYRQGRHALVRLQGAKLDPQFRELKAADLTLDGDHAESDAASKKKLVMIGSGRGARAPRNAPGGSRRVMFWIWTAQGGAADGEEHLHESVRVEWCRARARKLRWEEEVLLVREEMRRVLRYLDWQVKWWEDQVGAREEASQEVAAGAKAYALKQAAVHRQIADCFTKQWNTPARLAARRIMAGAPSQELEGAELDEFFLQ</sequence>
<keyword evidence="2" id="KW-0472">Membrane</keyword>
<dbReference type="PANTHER" id="PTHR33104:SF2">
    <property type="entry name" value="CXC3 LIKE CYSTEINE CLUSTER DOMAIN-CONTAINING PROTEIN"/>
    <property type="match status" value="1"/>
</dbReference>
<evidence type="ECO:0000313" key="5">
    <source>
        <dbReference type="Proteomes" id="UP001215280"/>
    </source>
</evidence>
<organism evidence="4 5">
    <name type="scientific">Mycena maculata</name>
    <dbReference type="NCBI Taxonomy" id="230809"/>
    <lineage>
        <taxon>Eukaryota</taxon>
        <taxon>Fungi</taxon>
        <taxon>Dikarya</taxon>
        <taxon>Basidiomycota</taxon>
        <taxon>Agaricomycotina</taxon>
        <taxon>Agaricomycetes</taxon>
        <taxon>Agaricomycetidae</taxon>
        <taxon>Agaricales</taxon>
        <taxon>Marasmiineae</taxon>
        <taxon>Mycenaceae</taxon>
        <taxon>Mycena</taxon>
    </lineage>
</organism>
<name>A0AAD7HW27_9AGAR</name>
<evidence type="ECO:0000256" key="1">
    <source>
        <dbReference type="SAM" id="MobiDB-lite"/>
    </source>
</evidence>
<dbReference type="Pfam" id="PF18758">
    <property type="entry name" value="KDZ"/>
    <property type="match status" value="1"/>
</dbReference>
<dbReference type="Pfam" id="PF18803">
    <property type="entry name" value="CxC2"/>
    <property type="match status" value="1"/>
</dbReference>
<dbReference type="AlphaFoldDB" id="A0AAD7HW27"/>
<keyword evidence="2" id="KW-0812">Transmembrane</keyword>
<keyword evidence="2" id="KW-1133">Transmembrane helix</keyword>
<feature type="transmembrane region" description="Helical" evidence="2">
    <location>
        <begin position="407"/>
        <end position="428"/>
    </location>
</feature>
<proteinExistence type="predicted"/>
<evidence type="ECO:0000256" key="2">
    <source>
        <dbReference type="SAM" id="Phobius"/>
    </source>
</evidence>
<protein>
    <recommendedName>
        <fullName evidence="3">CxC2-like cysteine cluster KDZ transposase-associated domain-containing protein</fullName>
    </recommendedName>
</protein>
<keyword evidence="5" id="KW-1185">Reference proteome</keyword>